<evidence type="ECO:0008006" key="3">
    <source>
        <dbReference type="Google" id="ProtNLM"/>
    </source>
</evidence>
<dbReference type="Gene3D" id="3.10.450.50">
    <property type="match status" value="1"/>
</dbReference>
<evidence type="ECO:0000313" key="2">
    <source>
        <dbReference type="Proteomes" id="UP000326169"/>
    </source>
</evidence>
<dbReference type="Proteomes" id="UP000326169">
    <property type="component" value="Unassembled WGS sequence"/>
</dbReference>
<reference evidence="1 2" key="1">
    <citation type="journal article" date="2019" name="J Genomics">
        <title>The Draft Genome of a Hydrogen-producing Cyanobacterium, Arthrospira platensis NIES-46.</title>
        <authorList>
            <person name="Suzuki S."/>
            <person name="Yamaguchi H."/>
            <person name="Kawachi M."/>
        </authorList>
    </citation>
    <scope>NUCLEOTIDE SEQUENCE [LARGE SCALE GENOMIC DNA]</scope>
    <source>
        <strain evidence="1 2">NIES-46</strain>
    </source>
</reference>
<name>A0A5M3TC84_LIMPL</name>
<gene>
    <name evidence="1" type="ORF">NIES46_35610</name>
</gene>
<sequence>MVAHDLIETIKQDYQNFPDNQTYSIYAENVYFKDPVNEFSGCDRYQKMINFMATWFQDIQLDLHDISESGDTIETQWTLSWTVSVLPWAPRLSIPGYSHLHINPEGLIDRHIDYWNCSRLAVVKQLFQQNSPKR</sequence>
<keyword evidence="2" id="KW-1185">Reference proteome</keyword>
<proteinExistence type="predicted"/>
<evidence type="ECO:0000313" key="1">
    <source>
        <dbReference type="EMBL" id="GCE95496.1"/>
    </source>
</evidence>
<dbReference type="Pfam" id="PF10184">
    <property type="entry name" value="DUF2358"/>
    <property type="match status" value="1"/>
</dbReference>
<comment type="caution">
    <text evidence="1">The sequence shown here is derived from an EMBL/GenBank/DDBJ whole genome shotgun (WGS) entry which is preliminary data.</text>
</comment>
<dbReference type="EMBL" id="BIMW01000133">
    <property type="protein sequence ID" value="GCE95496.1"/>
    <property type="molecule type" value="Genomic_DNA"/>
</dbReference>
<dbReference type="PANTHER" id="PTHR34123">
    <property type="entry name" value="OS04G0578200 PROTEIN"/>
    <property type="match status" value="1"/>
</dbReference>
<dbReference type="InterPro" id="IPR032710">
    <property type="entry name" value="NTF2-like_dom_sf"/>
</dbReference>
<protein>
    <recommendedName>
        <fullName evidence="3">SnoaL-like domain-containing protein</fullName>
    </recommendedName>
</protein>
<dbReference type="InterPro" id="IPR018790">
    <property type="entry name" value="DUF2358"/>
</dbReference>
<dbReference type="GeneID" id="301684345"/>
<dbReference type="PANTHER" id="PTHR34123:SF1">
    <property type="entry name" value="OS04G0578200 PROTEIN"/>
    <property type="match status" value="1"/>
</dbReference>
<dbReference type="RefSeq" id="WP_006617009.1">
    <property type="nucleotide sequence ID" value="NZ_BIMW01000133.1"/>
</dbReference>
<accession>A0A5M3TC84</accession>
<organism evidence="1 2">
    <name type="scientific">Limnospira platensis NIES-46</name>
    <dbReference type="NCBI Taxonomy" id="1236695"/>
    <lineage>
        <taxon>Bacteria</taxon>
        <taxon>Bacillati</taxon>
        <taxon>Cyanobacteriota</taxon>
        <taxon>Cyanophyceae</taxon>
        <taxon>Oscillatoriophycideae</taxon>
        <taxon>Oscillatoriales</taxon>
        <taxon>Sirenicapillariaceae</taxon>
        <taxon>Limnospira</taxon>
    </lineage>
</organism>
<dbReference type="SUPFAM" id="SSF54427">
    <property type="entry name" value="NTF2-like"/>
    <property type="match status" value="1"/>
</dbReference>